<evidence type="ECO:0000256" key="5">
    <source>
        <dbReference type="PIRSR" id="PIRSR004692-1"/>
    </source>
</evidence>
<organism evidence="11 12">
    <name type="scientific">Adhaeribacter soli</name>
    <dbReference type="NCBI Taxonomy" id="2607655"/>
    <lineage>
        <taxon>Bacteria</taxon>
        <taxon>Pseudomonadati</taxon>
        <taxon>Bacteroidota</taxon>
        <taxon>Cytophagia</taxon>
        <taxon>Cytophagales</taxon>
        <taxon>Hymenobacteraceae</taxon>
        <taxon>Adhaeribacter</taxon>
    </lineage>
</organism>
<evidence type="ECO:0000256" key="1">
    <source>
        <dbReference type="ARBA" id="ARBA00008165"/>
    </source>
</evidence>
<evidence type="ECO:0000256" key="4">
    <source>
        <dbReference type="PIRNR" id="PIRNR004692"/>
    </source>
</evidence>
<dbReference type="Gene3D" id="3.40.50.10490">
    <property type="entry name" value="Glucose-6-phosphate isomerase like protein, domain 1"/>
    <property type="match status" value="1"/>
</dbReference>
<dbReference type="PIRSF" id="PIRSF004692">
    <property type="entry name" value="KdsD_KpsF"/>
    <property type="match status" value="1"/>
</dbReference>
<dbReference type="SMART" id="SM00116">
    <property type="entry name" value="CBS"/>
    <property type="match status" value="2"/>
</dbReference>
<dbReference type="GO" id="GO:0097367">
    <property type="term" value="F:carbohydrate derivative binding"/>
    <property type="evidence" value="ECO:0007669"/>
    <property type="project" value="InterPro"/>
</dbReference>
<reference evidence="11 12" key="1">
    <citation type="submission" date="2019-09" db="EMBL/GenBank/DDBJ databases">
        <title>Genome sequence of Adhaeribacter sp. M2.</title>
        <authorList>
            <person name="Srinivasan S."/>
        </authorList>
    </citation>
    <scope>NUCLEOTIDE SEQUENCE [LARGE SCALE GENOMIC DNA]</scope>
    <source>
        <strain evidence="11 12">M2</strain>
    </source>
</reference>
<keyword evidence="2" id="KW-0677">Repeat</keyword>
<keyword evidence="6" id="KW-0479">Metal-binding</keyword>
<dbReference type="PANTHER" id="PTHR42745">
    <property type="match status" value="1"/>
</dbReference>
<dbReference type="InterPro" id="IPR004800">
    <property type="entry name" value="KdsD/KpsF-type"/>
</dbReference>
<dbReference type="InterPro" id="IPR000644">
    <property type="entry name" value="CBS_dom"/>
</dbReference>
<feature type="site" description="Catalytically relevant" evidence="7">
    <location>
        <position position="106"/>
    </location>
</feature>
<evidence type="ECO:0000259" key="10">
    <source>
        <dbReference type="PROSITE" id="PS51464"/>
    </source>
</evidence>
<proteinExistence type="inferred from homology"/>
<dbReference type="NCBIfam" id="TIGR00393">
    <property type="entry name" value="kpsF"/>
    <property type="match status" value="1"/>
</dbReference>
<evidence type="ECO:0000256" key="6">
    <source>
        <dbReference type="PIRSR" id="PIRSR004692-2"/>
    </source>
</evidence>
<dbReference type="GO" id="GO:0005975">
    <property type="term" value="P:carbohydrate metabolic process"/>
    <property type="evidence" value="ECO:0007669"/>
    <property type="project" value="InterPro"/>
</dbReference>
<keyword evidence="11" id="KW-0413">Isomerase</keyword>
<evidence type="ECO:0000256" key="7">
    <source>
        <dbReference type="PIRSR" id="PIRSR004692-3"/>
    </source>
</evidence>
<evidence type="ECO:0000256" key="3">
    <source>
        <dbReference type="ARBA" id="ARBA00023122"/>
    </source>
</evidence>
<comment type="similarity">
    <text evidence="1 4">Belongs to the SIS family. GutQ/KpsF subfamily.</text>
</comment>
<evidence type="ECO:0000313" key="12">
    <source>
        <dbReference type="Proteomes" id="UP000326570"/>
    </source>
</evidence>
<dbReference type="GO" id="GO:1901135">
    <property type="term" value="P:carbohydrate derivative metabolic process"/>
    <property type="evidence" value="ECO:0007669"/>
    <property type="project" value="InterPro"/>
</dbReference>
<dbReference type="PROSITE" id="PS51464">
    <property type="entry name" value="SIS"/>
    <property type="match status" value="1"/>
</dbReference>
<dbReference type="FunFam" id="3.40.50.10490:FF:000011">
    <property type="entry name" value="Arabinose 5-phosphate isomerase"/>
    <property type="match status" value="1"/>
</dbReference>
<gene>
    <name evidence="11" type="ORF">F0P94_14870</name>
</gene>
<dbReference type="CDD" id="cd04604">
    <property type="entry name" value="CBS_pair_SIS_assoc"/>
    <property type="match status" value="1"/>
</dbReference>
<dbReference type="EMBL" id="VTWT01000008">
    <property type="protein sequence ID" value="KAA9331172.1"/>
    <property type="molecule type" value="Genomic_DNA"/>
</dbReference>
<dbReference type="RefSeq" id="WP_150904695.1">
    <property type="nucleotide sequence ID" value="NZ_VTWT01000008.1"/>
</dbReference>
<feature type="domain" description="CBS" evidence="9">
    <location>
        <begin position="274"/>
        <end position="325"/>
    </location>
</feature>
<sequence>MNLPKNINIIAKNVLQNEAQAILKLIDYLDESFVGCVEAILALKGRVVVTGIGKSANIAAKIVATLNSTGTPALFMHAADAIHGDLGMIQNEDFVICISKSGNTPEIKVLVPLLKRKGAKLAALVSNVDSYLAQNSDFVLNATIDREACPNNLAPTTSTTAHLALGDALAVCLLECRNFSSRDFASLHPGGSLGKKLYLKVEDLYHLHGAPAVSETANLKEIIIEISSKRLGATAVLQENTNELSGIITDGDLRRMLTKFDLNEIPQITAKDIMTASPLTVDTDTYAAEALAIMQQKNITQLIVTKSGKFEGFVHLHDLLKEGLV</sequence>
<dbReference type="InterPro" id="IPR050986">
    <property type="entry name" value="GutQ/KpsF_isomerases"/>
</dbReference>
<dbReference type="Pfam" id="PF01380">
    <property type="entry name" value="SIS"/>
    <property type="match status" value="1"/>
</dbReference>
<dbReference type="Gene3D" id="3.10.580.10">
    <property type="entry name" value="CBS-domain"/>
    <property type="match status" value="1"/>
</dbReference>
<dbReference type="Proteomes" id="UP000326570">
    <property type="component" value="Unassembled WGS sequence"/>
</dbReference>
<feature type="site" description="Catalytically relevant" evidence="7">
    <location>
        <position position="54"/>
    </location>
</feature>
<dbReference type="InterPro" id="IPR046348">
    <property type="entry name" value="SIS_dom_sf"/>
</dbReference>
<feature type="domain" description="SIS" evidence="10">
    <location>
        <begin position="36"/>
        <end position="179"/>
    </location>
</feature>
<dbReference type="InterPro" id="IPR001347">
    <property type="entry name" value="SIS_dom"/>
</dbReference>
<keyword evidence="12" id="KW-1185">Reference proteome</keyword>
<keyword evidence="6" id="KW-0862">Zinc</keyword>
<dbReference type="InterPro" id="IPR035474">
    <property type="entry name" value="SIS_Kpsf"/>
</dbReference>
<name>A0A5N1IM71_9BACT</name>
<feature type="binding site" evidence="5">
    <location>
        <position position="83"/>
    </location>
    <ligand>
        <name>substrate</name>
    </ligand>
</feature>
<feature type="site" description="Catalytically relevant" evidence="7">
    <location>
        <position position="188"/>
    </location>
</feature>
<dbReference type="PANTHER" id="PTHR42745:SF1">
    <property type="entry name" value="ARABINOSE 5-PHOSPHATE ISOMERASE KDSD"/>
    <property type="match status" value="1"/>
</dbReference>
<feature type="binding site" evidence="5">
    <location>
        <position position="272"/>
    </location>
    <ligand>
        <name>substrate</name>
    </ligand>
</feature>
<dbReference type="GO" id="GO:0046872">
    <property type="term" value="F:metal ion binding"/>
    <property type="evidence" value="ECO:0007669"/>
    <property type="project" value="UniProtKB-KW"/>
</dbReference>
<keyword evidence="3 8" id="KW-0129">CBS domain</keyword>
<dbReference type="GO" id="GO:0019146">
    <property type="term" value="F:arabinose-5-phosphate isomerase activity"/>
    <property type="evidence" value="ECO:0007669"/>
    <property type="project" value="UniProtKB-ARBA"/>
</dbReference>
<feature type="site" description="Catalytically relevant" evidence="7">
    <location>
        <position position="147"/>
    </location>
</feature>
<comment type="caution">
    <text evidence="11">The sequence shown here is derived from an EMBL/GenBank/DDBJ whole genome shotgun (WGS) entry which is preliminary data.</text>
</comment>
<evidence type="ECO:0000313" key="11">
    <source>
        <dbReference type="EMBL" id="KAA9331172.1"/>
    </source>
</evidence>
<feature type="binding site" evidence="6">
    <location>
        <position position="77"/>
    </location>
    <ligand>
        <name>Zn(2+)</name>
        <dbReference type="ChEBI" id="CHEBI:29105"/>
    </ligand>
</feature>
<evidence type="ECO:0000259" key="9">
    <source>
        <dbReference type="PROSITE" id="PS51371"/>
    </source>
</evidence>
<accession>A0A5N1IM71</accession>
<dbReference type="InterPro" id="IPR046342">
    <property type="entry name" value="CBS_dom_sf"/>
</dbReference>
<protein>
    <submittedName>
        <fullName evidence="11">KpsF/GutQ family sugar-phosphate isomerase</fullName>
    </submittedName>
</protein>
<feature type="binding site" evidence="5">
    <location>
        <position position="216"/>
    </location>
    <ligand>
        <name>substrate</name>
    </ligand>
</feature>
<dbReference type="SUPFAM" id="SSF53697">
    <property type="entry name" value="SIS domain"/>
    <property type="match status" value="1"/>
</dbReference>
<dbReference type="Pfam" id="PF00571">
    <property type="entry name" value="CBS"/>
    <property type="match status" value="2"/>
</dbReference>
<evidence type="ECO:0000256" key="2">
    <source>
        <dbReference type="ARBA" id="ARBA00022737"/>
    </source>
</evidence>
<dbReference type="AlphaFoldDB" id="A0A5N1IM71"/>
<feature type="binding site" evidence="5">
    <location>
        <position position="77"/>
    </location>
    <ligand>
        <name>substrate</name>
    </ligand>
</feature>
<dbReference type="PROSITE" id="PS51371">
    <property type="entry name" value="CBS"/>
    <property type="match status" value="1"/>
</dbReference>
<evidence type="ECO:0000256" key="8">
    <source>
        <dbReference type="PROSITE-ProRule" id="PRU00703"/>
    </source>
</evidence>
<dbReference type="CDD" id="cd05014">
    <property type="entry name" value="SIS_Kpsf"/>
    <property type="match status" value="1"/>
</dbReference>